<dbReference type="RefSeq" id="XP_033388351.1">
    <property type="nucleotide sequence ID" value="XM_033521024.1"/>
</dbReference>
<gene>
    <name evidence="4" type="ORF">BU24DRAFT_131256</name>
</gene>
<dbReference type="Pfam" id="PF08276">
    <property type="entry name" value="PAN_2"/>
    <property type="match status" value="1"/>
</dbReference>
<feature type="chain" id="PRO_5025333692" description="Apple domain-containing protein" evidence="2">
    <location>
        <begin position="22"/>
        <end position="356"/>
    </location>
</feature>
<evidence type="ECO:0000256" key="2">
    <source>
        <dbReference type="SAM" id="SignalP"/>
    </source>
</evidence>
<keyword evidence="5" id="KW-1185">Reference proteome</keyword>
<evidence type="ECO:0000256" key="1">
    <source>
        <dbReference type="SAM" id="MobiDB-lite"/>
    </source>
</evidence>
<dbReference type="PROSITE" id="PS50948">
    <property type="entry name" value="PAN"/>
    <property type="match status" value="1"/>
</dbReference>
<feature type="compositionally biased region" description="Pro residues" evidence="1">
    <location>
        <begin position="260"/>
        <end position="270"/>
    </location>
</feature>
<keyword evidence="2" id="KW-0732">Signal</keyword>
<reference evidence="4" key="1">
    <citation type="journal article" date="2020" name="Stud. Mycol.">
        <title>101 Dothideomycetes genomes: a test case for predicting lifestyles and emergence of pathogens.</title>
        <authorList>
            <person name="Haridas S."/>
            <person name="Albert R."/>
            <person name="Binder M."/>
            <person name="Bloem J."/>
            <person name="Labutti K."/>
            <person name="Salamov A."/>
            <person name="Andreopoulos B."/>
            <person name="Baker S."/>
            <person name="Barry K."/>
            <person name="Bills G."/>
            <person name="Bluhm B."/>
            <person name="Cannon C."/>
            <person name="Castanera R."/>
            <person name="Culley D."/>
            <person name="Daum C."/>
            <person name="Ezra D."/>
            <person name="Gonzalez J."/>
            <person name="Henrissat B."/>
            <person name="Kuo A."/>
            <person name="Liang C."/>
            <person name="Lipzen A."/>
            <person name="Lutzoni F."/>
            <person name="Magnuson J."/>
            <person name="Mondo S."/>
            <person name="Nolan M."/>
            <person name="Ohm R."/>
            <person name="Pangilinan J."/>
            <person name="Park H.-J."/>
            <person name="Ramirez L."/>
            <person name="Alfaro M."/>
            <person name="Sun H."/>
            <person name="Tritt A."/>
            <person name="Yoshinaga Y."/>
            <person name="Zwiers L.-H."/>
            <person name="Turgeon B."/>
            <person name="Goodwin S."/>
            <person name="Spatafora J."/>
            <person name="Crous P."/>
            <person name="Grigoriev I."/>
        </authorList>
    </citation>
    <scope>NUCLEOTIDE SEQUENCE</scope>
    <source>
        <strain evidence="4">CBS 175.79</strain>
    </source>
</reference>
<name>A0A6A5Y3A0_9PLEO</name>
<dbReference type="Proteomes" id="UP000799778">
    <property type="component" value="Unassembled WGS sequence"/>
</dbReference>
<evidence type="ECO:0000259" key="3">
    <source>
        <dbReference type="PROSITE" id="PS50948"/>
    </source>
</evidence>
<feature type="region of interest" description="Disordered" evidence="1">
    <location>
        <begin position="232"/>
        <end position="273"/>
    </location>
</feature>
<dbReference type="OrthoDB" id="3541215at2759"/>
<evidence type="ECO:0000313" key="4">
    <source>
        <dbReference type="EMBL" id="KAF2020012.1"/>
    </source>
</evidence>
<sequence length="356" mass="39164">MMIPSRSISLVIFYLFSQLLASPVEVKNIRRQGFFPPFIPCAECLPSSWTQGPECKTDGSLQSIISSIQNPPPSATATYTPSPWCSEYLRPTTWRSEFTTSWGISTYTSRDVTHIIITKTDLNHPTSTMFCPSPSPDMECGWDTNTVAPIEQGEDWSIEHFISPEECHQVCLQRSSCKAYRIDGTGPGSWYCEIFNVGLGKNGANLRNPTPSGSQWWDRSCPTHLPAGCKPAQAPETTVPILTSPPPTPSPASKQASPVSPIPTPAPTLPPRQNAALAKRTTRLPEFLTDLEYYWSSIFLLPACTCIISSASPGTLKTTTTTFTSWTGSTTVTTTFEDIFTWTTTPRETTVYNSVN</sequence>
<feature type="signal peptide" evidence="2">
    <location>
        <begin position="1"/>
        <end position="21"/>
    </location>
</feature>
<feature type="domain" description="Apple" evidence="3">
    <location>
        <begin position="140"/>
        <end position="221"/>
    </location>
</feature>
<dbReference type="AlphaFoldDB" id="A0A6A5Y3A0"/>
<proteinExistence type="predicted"/>
<dbReference type="GeneID" id="54278421"/>
<protein>
    <recommendedName>
        <fullName evidence="3">Apple domain-containing protein</fullName>
    </recommendedName>
</protein>
<organism evidence="4 5">
    <name type="scientific">Aaosphaeria arxii CBS 175.79</name>
    <dbReference type="NCBI Taxonomy" id="1450172"/>
    <lineage>
        <taxon>Eukaryota</taxon>
        <taxon>Fungi</taxon>
        <taxon>Dikarya</taxon>
        <taxon>Ascomycota</taxon>
        <taxon>Pezizomycotina</taxon>
        <taxon>Dothideomycetes</taxon>
        <taxon>Pleosporomycetidae</taxon>
        <taxon>Pleosporales</taxon>
        <taxon>Pleosporales incertae sedis</taxon>
        <taxon>Aaosphaeria</taxon>
    </lineage>
</organism>
<dbReference type="InterPro" id="IPR003609">
    <property type="entry name" value="Pan_app"/>
</dbReference>
<evidence type="ECO:0000313" key="5">
    <source>
        <dbReference type="Proteomes" id="UP000799778"/>
    </source>
</evidence>
<dbReference type="EMBL" id="ML978067">
    <property type="protein sequence ID" value="KAF2020012.1"/>
    <property type="molecule type" value="Genomic_DNA"/>
</dbReference>
<accession>A0A6A5Y3A0</accession>